<accession>A0A1Q6DXS9</accession>
<dbReference type="STRING" id="1903181.BTN85_1670"/>
<reference evidence="1" key="1">
    <citation type="submission" date="2016-12" db="EMBL/GenBank/DDBJ databases">
        <title>Discovery of methanogenic haloarchaea.</title>
        <authorList>
            <person name="Sorokin D.Y."/>
            <person name="Makarova K.S."/>
            <person name="Abbas B."/>
            <person name="Ferrer M."/>
            <person name="Golyshin P.N."/>
        </authorList>
    </citation>
    <scope>NUCLEOTIDE SEQUENCE [LARGE SCALE GENOMIC DNA]</scope>
    <source>
        <strain evidence="1">HMET1</strain>
    </source>
</reference>
<proteinExistence type="predicted"/>
<dbReference type="EMBL" id="MSDW01000001">
    <property type="protein sequence ID" value="OKY79163.1"/>
    <property type="molecule type" value="Genomic_DNA"/>
</dbReference>
<keyword evidence="2" id="KW-1185">Reference proteome</keyword>
<comment type="caution">
    <text evidence="1">The sequence shown here is derived from an EMBL/GenBank/DDBJ whole genome shotgun (WGS) entry which is preliminary data.</text>
</comment>
<dbReference type="InParanoid" id="A0A1Q6DXS9"/>
<name>A0A1Q6DXS9_METT1</name>
<dbReference type="Proteomes" id="UP000185744">
    <property type="component" value="Unassembled WGS sequence"/>
</dbReference>
<dbReference type="AlphaFoldDB" id="A0A1Q6DXS9"/>
<evidence type="ECO:0000313" key="2">
    <source>
        <dbReference type="Proteomes" id="UP000185744"/>
    </source>
</evidence>
<protein>
    <submittedName>
        <fullName evidence="1">Uncharacterized protein</fullName>
    </submittedName>
</protein>
<sequence>MNGFVVSLQSLLYKYDANLTEENREGLKKHFRVHKGIYSKVLEILNNLGELMKKYEMYDRLSEWRKISNSEF</sequence>
<evidence type="ECO:0000313" key="1">
    <source>
        <dbReference type="EMBL" id="OKY79163.1"/>
    </source>
</evidence>
<organism evidence="1 2">
    <name type="scientific">Methanohalarchaeum thermophilum</name>
    <dbReference type="NCBI Taxonomy" id="1903181"/>
    <lineage>
        <taxon>Archaea</taxon>
        <taxon>Methanobacteriati</taxon>
        <taxon>Methanobacteriota</taxon>
        <taxon>Methanonatronarchaeia</taxon>
        <taxon>Methanonatronarchaeales</taxon>
        <taxon>Methanonatronarchaeaceae</taxon>
        <taxon>Candidatus Methanohalarchaeum</taxon>
    </lineage>
</organism>
<gene>
    <name evidence="1" type="ORF">BTN85_1670</name>
</gene>